<comment type="function">
    <text evidence="7">Catalyzes reversively the conversion of L-aspartate beta-semialdehyde (ASA) to L-2,4-diaminobutyrate (DABA) by transamination with L-glutamate.</text>
</comment>
<dbReference type="AlphaFoldDB" id="A0A2C9D8Z9"/>
<dbReference type="KEGG" id="hdi:HDIA_3236"/>
<dbReference type="NCBIfam" id="TIGR00709">
    <property type="entry name" value="dat"/>
    <property type="match status" value="1"/>
</dbReference>
<evidence type="ECO:0000256" key="8">
    <source>
        <dbReference type="SAM" id="MobiDB-lite"/>
    </source>
</evidence>
<reference evidence="10" key="1">
    <citation type="submission" date="2017-09" db="EMBL/GenBank/DDBJ databases">
        <title>Genome sequence of Nannocystis excedens DSM 71.</title>
        <authorList>
            <person name="Blom J."/>
        </authorList>
    </citation>
    <scope>NUCLEOTIDE SEQUENCE [LARGE SCALE GENOMIC DNA]</scope>
    <source>
        <strain evidence="10">type strain: E19</strain>
    </source>
</reference>
<keyword evidence="5 6" id="KW-0663">Pyridoxal phosphate</keyword>
<dbReference type="PROSITE" id="PS00600">
    <property type="entry name" value="AA_TRANSFER_CLASS_3"/>
    <property type="match status" value="1"/>
</dbReference>
<dbReference type="InterPro" id="IPR012773">
    <property type="entry name" value="Ectoine_EctB"/>
</dbReference>
<feature type="region of interest" description="Disordered" evidence="8">
    <location>
        <begin position="431"/>
        <end position="463"/>
    </location>
</feature>
<keyword evidence="10" id="KW-1185">Reference proteome</keyword>
<gene>
    <name evidence="9" type="primary">ectB</name>
    <name evidence="9" type="ORF">HDIA_3236</name>
</gene>
<dbReference type="PANTHER" id="PTHR43552">
    <property type="entry name" value="DIAMINOBUTYRATE--2-OXOGLUTARATE AMINOTRANSFERASE"/>
    <property type="match status" value="1"/>
</dbReference>
<evidence type="ECO:0000313" key="10">
    <source>
        <dbReference type="Proteomes" id="UP000223606"/>
    </source>
</evidence>
<dbReference type="NCBIfam" id="TIGR02407">
    <property type="entry name" value="ectoine_ectB"/>
    <property type="match status" value="1"/>
</dbReference>
<dbReference type="GO" id="GO:0019491">
    <property type="term" value="P:ectoine biosynthetic process"/>
    <property type="evidence" value="ECO:0007669"/>
    <property type="project" value="UniProtKB-UniPathway"/>
</dbReference>
<comment type="pathway">
    <text evidence="7">Amine and polyamine biosynthesis; ectoine biosynthesis; L-ectoine from L-aspartate 4-semialdehyde: step 1/3.</text>
</comment>
<dbReference type="GO" id="GO:0030170">
    <property type="term" value="F:pyridoxal phosphate binding"/>
    <property type="evidence" value="ECO:0007669"/>
    <property type="project" value="InterPro"/>
</dbReference>
<dbReference type="SUPFAM" id="SSF53383">
    <property type="entry name" value="PLP-dependent transferases"/>
    <property type="match status" value="1"/>
</dbReference>
<evidence type="ECO:0000313" key="9">
    <source>
        <dbReference type="EMBL" id="SON56777.1"/>
    </source>
</evidence>
<keyword evidence="3 7" id="KW-0032">Aminotransferase</keyword>
<dbReference type="CDD" id="cd00610">
    <property type="entry name" value="OAT_like"/>
    <property type="match status" value="1"/>
</dbReference>
<dbReference type="InterPro" id="IPR015421">
    <property type="entry name" value="PyrdxlP-dep_Trfase_major"/>
</dbReference>
<dbReference type="Gene3D" id="3.40.640.10">
    <property type="entry name" value="Type I PLP-dependent aspartate aminotransferase-like (Major domain)"/>
    <property type="match status" value="1"/>
</dbReference>
<evidence type="ECO:0000256" key="4">
    <source>
        <dbReference type="ARBA" id="ARBA00022679"/>
    </source>
</evidence>
<dbReference type="GO" id="GO:0047307">
    <property type="term" value="F:diaminobutyrate-pyruvate transaminase activity"/>
    <property type="evidence" value="ECO:0007669"/>
    <property type="project" value="InterPro"/>
</dbReference>
<evidence type="ECO:0000256" key="1">
    <source>
        <dbReference type="ARBA" id="ARBA00001933"/>
    </source>
</evidence>
<dbReference type="RefSeq" id="WP_099557119.1">
    <property type="nucleotide sequence ID" value="NZ_LT960614.1"/>
</dbReference>
<evidence type="ECO:0000256" key="2">
    <source>
        <dbReference type="ARBA" id="ARBA00008954"/>
    </source>
</evidence>
<dbReference type="PANTHER" id="PTHR43552:SF2">
    <property type="entry name" value="DIAMINOBUTYRATE--2-OXOGLUTARATE TRANSAMINASE"/>
    <property type="match status" value="1"/>
</dbReference>
<evidence type="ECO:0000256" key="3">
    <source>
        <dbReference type="ARBA" id="ARBA00022576"/>
    </source>
</evidence>
<dbReference type="InterPro" id="IPR015422">
    <property type="entry name" value="PyrdxlP-dep_Trfase_small"/>
</dbReference>
<dbReference type="InterPro" id="IPR004637">
    <property type="entry name" value="Dat"/>
</dbReference>
<name>A0A2C9D8Z9_9HYPH</name>
<keyword evidence="4 7" id="KW-0808">Transferase</keyword>
<feature type="compositionally biased region" description="Basic residues" evidence="8">
    <location>
        <begin position="436"/>
        <end position="445"/>
    </location>
</feature>
<dbReference type="EC" id="2.6.1.76" evidence="7"/>
<organism evidence="9 10">
    <name type="scientific">Hartmannibacter diazotrophicus</name>
    <dbReference type="NCBI Taxonomy" id="1482074"/>
    <lineage>
        <taxon>Bacteria</taxon>
        <taxon>Pseudomonadati</taxon>
        <taxon>Pseudomonadota</taxon>
        <taxon>Alphaproteobacteria</taxon>
        <taxon>Hyphomicrobiales</taxon>
        <taxon>Pleomorphomonadaceae</taxon>
        <taxon>Hartmannibacter</taxon>
    </lineage>
</organism>
<dbReference type="PIRSF" id="PIRSF000521">
    <property type="entry name" value="Transaminase_4ab_Lys_Orn"/>
    <property type="match status" value="1"/>
</dbReference>
<dbReference type="NCBIfam" id="NF006733">
    <property type="entry name" value="PRK09264.1"/>
    <property type="match status" value="1"/>
</dbReference>
<dbReference type="OrthoDB" id="5288905at2"/>
<dbReference type="InterPro" id="IPR015424">
    <property type="entry name" value="PyrdxlP-dep_Trfase"/>
</dbReference>
<proteinExistence type="inferred from homology"/>
<dbReference type="Pfam" id="PF00202">
    <property type="entry name" value="Aminotran_3"/>
    <property type="match status" value="1"/>
</dbReference>
<dbReference type="InterPro" id="IPR049704">
    <property type="entry name" value="Aminotrans_3_PPA_site"/>
</dbReference>
<dbReference type="UniPathway" id="UPA00067">
    <property type="reaction ID" value="UER00121"/>
</dbReference>
<evidence type="ECO:0000256" key="6">
    <source>
        <dbReference type="RuleBase" id="RU003560"/>
    </source>
</evidence>
<dbReference type="Gene3D" id="3.90.1150.10">
    <property type="entry name" value="Aspartate Aminotransferase, domain 1"/>
    <property type="match status" value="1"/>
</dbReference>
<dbReference type="EMBL" id="LT960614">
    <property type="protein sequence ID" value="SON56777.1"/>
    <property type="molecule type" value="Genomic_DNA"/>
</dbReference>
<dbReference type="InterPro" id="IPR005814">
    <property type="entry name" value="Aminotrans_3"/>
</dbReference>
<evidence type="ECO:0000256" key="7">
    <source>
        <dbReference type="RuleBase" id="RU365034"/>
    </source>
</evidence>
<comment type="cofactor">
    <cofactor evidence="1 7">
        <name>pyridoxal 5'-phosphate</name>
        <dbReference type="ChEBI" id="CHEBI:597326"/>
    </cofactor>
</comment>
<sequence>MFRNADQQSRQDSKSIFTRRESGVRSYARTFPAIFTRAVGTEIWDGDGRRYLDFLAGAGSLNYGHNDPPLKEALLSYVEGDGIAHSLDLHTSAKQRFLETFDSTILRPEGLDYVVQFTGPTGTNAIEAALKLVRKFTGRTNVIGFTNGFHGVTMGALSLTTNPHFRNASGLPAQGATSLPYDGYFGPGVDTMDYIERLVGSPCSGIDKPAAFFVETIQGEGGLTAAGIGWLQRLAAFCRSQEILLVVDDIQAGCGRSGRFFSFTEAGITPDIVTLSKSLSGLGLPLAVVLMKRECDIWKPGEHNGTFRGNNHAFVTATAALNQYWSDGRFASEIMEKASHLDERLHEIAGKYPQAMPQVRGRGMMKGLLFAEPDEAAAVCALAYREGLIIERSGPRDEVVKFLMPLNTPPEQLDEGLDIIGWAVDTVIGSPGGRTTARRARKSPVRPRPTPLHVAHTSRATRH</sequence>
<accession>A0A2C9D8Z9</accession>
<comment type="catalytic activity">
    <reaction evidence="7">
        <text>L-2,4-diaminobutanoate + 2-oxoglutarate = L-aspartate 4-semialdehyde + L-glutamate</text>
        <dbReference type="Rhea" id="RHEA:11160"/>
        <dbReference type="ChEBI" id="CHEBI:16810"/>
        <dbReference type="ChEBI" id="CHEBI:29985"/>
        <dbReference type="ChEBI" id="CHEBI:58761"/>
        <dbReference type="ChEBI" id="CHEBI:537519"/>
        <dbReference type="EC" id="2.6.1.76"/>
    </reaction>
</comment>
<evidence type="ECO:0000256" key="5">
    <source>
        <dbReference type="ARBA" id="ARBA00022898"/>
    </source>
</evidence>
<protein>
    <recommendedName>
        <fullName evidence="7">Diaminobutyrate--2-oxoglutarate transaminase</fullName>
        <ecNumber evidence="7">2.6.1.76</ecNumber>
    </recommendedName>
    <alternativeName>
        <fullName evidence="7">DABA aminotransferase</fullName>
    </alternativeName>
</protein>
<dbReference type="GO" id="GO:0045303">
    <property type="term" value="F:diaminobutyrate-2-oxoglutarate transaminase activity"/>
    <property type="evidence" value="ECO:0007669"/>
    <property type="project" value="UniProtKB-EC"/>
</dbReference>
<comment type="similarity">
    <text evidence="2 6">Belongs to the class-III pyridoxal-phosphate-dependent aminotransferase family.</text>
</comment>
<dbReference type="Proteomes" id="UP000223606">
    <property type="component" value="Chromosome 1"/>
</dbReference>